<proteinExistence type="predicted"/>
<name>A0A4Y2TLB0_ARAVE</name>
<evidence type="ECO:0000256" key="2">
    <source>
        <dbReference type="ARBA" id="ARBA00022833"/>
    </source>
</evidence>
<keyword evidence="2" id="KW-0862">Zinc</keyword>
<evidence type="ECO:0000256" key="4">
    <source>
        <dbReference type="SAM" id="MobiDB-lite"/>
    </source>
</evidence>
<evidence type="ECO:0000256" key="3">
    <source>
        <dbReference type="PROSITE-ProRule" id="PRU00175"/>
    </source>
</evidence>
<keyword evidence="1 3" id="KW-0863">Zinc-finger</keyword>
<feature type="domain" description="RING-type" evidence="5">
    <location>
        <begin position="24"/>
        <end position="62"/>
    </location>
</feature>
<feature type="region of interest" description="Disordered" evidence="4">
    <location>
        <begin position="126"/>
        <end position="157"/>
    </location>
</feature>
<keyword evidence="8" id="KW-1185">Reference proteome</keyword>
<sequence length="197" mass="22396">MTSPPRKKQKVQLVDQATSTEEYCDYCQQRKGQKAFSSDLECIHTIHVSCLRRWRSTACPMCINVFAEKVNASTSTDDDLLNDKYRELDWKEQDTTQAKISMPTNIETYNSIERFASSFFDIDEDISDGEEDESNKATKFDQESSLAITEEQTEPTPNITIAEGLSLQGQNSTDLSNILMDFIVLCVSIILVRLLQQ</sequence>
<dbReference type="PROSITE" id="PS50089">
    <property type="entry name" value="ZF_RING_2"/>
    <property type="match status" value="1"/>
</dbReference>
<keyword evidence="1 3" id="KW-0479">Metal-binding</keyword>
<evidence type="ECO:0000313" key="6">
    <source>
        <dbReference type="EMBL" id="GBO01348.1"/>
    </source>
</evidence>
<evidence type="ECO:0000313" key="7">
    <source>
        <dbReference type="EMBL" id="GBO01360.1"/>
    </source>
</evidence>
<dbReference type="AlphaFoldDB" id="A0A4Y2TLB0"/>
<dbReference type="GO" id="GO:0008270">
    <property type="term" value="F:zinc ion binding"/>
    <property type="evidence" value="ECO:0007669"/>
    <property type="project" value="UniProtKB-KW"/>
</dbReference>
<dbReference type="Gene3D" id="3.30.40.10">
    <property type="entry name" value="Zinc/RING finger domain, C3HC4 (zinc finger)"/>
    <property type="match status" value="1"/>
</dbReference>
<dbReference type="InterPro" id="IPR013083">
    <property type="entry name" value="Znf_RING/FYVE/PHD"/>
</dbReference>
<reference evidence="6 8" key="1">
    <citation type="journal article" date="2019" name="Sci. Rep.">
        <title>Orb-weaving spider Araneus ventricosus genome elucidates the spidroin gene catalogue.</title>
        <authorList>
            <person name="Kono N."/>
            <person name="Nakamura H."/>
            <person name="Ohtoshi R."/>
            <person name="Moran D.A.P."/>
            <person name="Shinohara A."/>
            <person name="Yoshida Y."/>
            <person name="Fujiwara M."/>
            <person name="Mori M."/>
            <person name="Tomita M."/>
            <person name="Arakawa K."/>
        </authorList>
    </citation>
    <scope>NUCLEOTIDE SEQUENCE [LARGE SCALE GENOMIC DNA]</scope>
</reference>
<protein>
    <recommendedName>
        <fullName evidence="5">RING-type domain-containing protein</fullName>
    </recommendedName>
</protein>
<dbReference type="EMBL" id="BGPR01029529">
    <property type="protein sequence ID" value="GBO01360.1"/>
    <property type="molecule type" value="Genomic_DNA"/>
</dbReference>
<dbReference type="InterPro" id="IPR001841">
    <property type="entry name" value="Znf_RING"/>
</dbReference>
<dbReference type="SUPFAM" id="SSF57850">
    <property type="entry name" value="RING/U-box"/>
    <property type="match status" value="1"/>
</dbReference>
<evidence type="ECO:0000259" key="5">
    <source>
        <dbReference type="PROSITE" id="PS50089"/>
    </source>
</evidence>
<organism evidence="6 8">
    <name type="scientific">Araneus ventricosus</name>
    <name type="common">Orbweaver spider</name>
    <name type="synonym">Epeira ventricosa</name>
    <dbReference type="NCBI Taxonomy" id="182803"/>
    <lineage>
        <taxon>Eukaryota</taxon>
        <taxon>Metazoa</taxon>
        <taxon>Ecdysozoa</taxon>
        <taxon>Arthropoda</taxon>
        <taxon>Chelicerata</taxon>
        <taxon>Arachnida</taxon>
        <taxon>Araneae</taxon>
        <taxon>Araneomorphae</taxon>
        <taxon>Entelegynae</taxon>
        <taxon>Araneoidea</taxon>
        <taxon>Araneidae</taxon>
        <taxon>Araneus</taxon>
    </lineage>
</organism>
<evidence type="ECO:0000313" key="8">
    <source>
        <dbReference type="Proteomes" id="UP000499080"/>
    </source>
</evidence>
<dbReference type="EMBL" id="BGPR01029526">
    <property type="protein sequence ID" value="GBO01348.1"/>
    <property type="molecule type" value="Genomic_DNA"/>
</dbReference>
<gene>
    <name evidence="7" type="ORF">AVEN_144734_1</name>
    <name evidence="6" type="ORF">AVEN_251690_1</name>
</gene>
<evidence type="ECO:0000256" key="1">
    <source>
        <dbReference type="ARBA" id="ARBA00022771"/>
    </source>
</evidence>
<dbReference type="Proteomes" id="UP000499080">
    <property type="component" value="Unassembled WGS sequence"/>
</dbReference>
<comment type="caution">
    <text evidence="6">The sequence shown here is derived from an EMBL/GenBank/DDBJ whole genome shotgun (WGS) entry which is preliminary data.</text>
</comment>
<accession>A0A4Y2TLB0</accession>